<dbReference type="PANTHER" id="PTHR21696:SF2">
    <property type="entry name" value="PROTEIN UNC-79 HOMOLOG"/>
    <property type="match status" value="1"/>
</dbReference>
<feature type="region of interest" description="Disordered" evidence="1">
    <location>
        <begin position="2649"/>
        <end position="2670"/>
    </location>
</feature>
<evidence type="ECO:0000256" key="1">
    <source>
        <dbReference type="SAM" id="MobiDB-lite"/>
    </source>
</evidence>
<feature type="compositionally biased region" description="Polar residues" evidence="1">
    <location>
        <begin position="1612"/>
        <end position="1625"/>
    </location>
</feature>
<feature type="region of interest" description="Disordered" evidence="1">
    <location>
        <begin position="1509"/>
        <end position="1657"/>
    </location>
</feature>
<dbReference type="InterPro" id="IPR024855">
    <property type="entry name" value="UNC79"/>
</dbReference>
<feature type="region of interest" description="Disordered" evidence="1">
    <location>
        <begin position="2687"/>
        <end position="2712"/>
    </location>
</feature>
<organism evidence="2 3">
    <name type="scientific">Galemys pyrenaicus</name>
    <name type="common">Iberian desman</name>
    <name type="synonym">Pyrenean desman</name>
    <dbReference type="NCBI Taxonomy" id="202257"/>
    <lineage>
        <taxon>Eukaryota</taxon>
        <taxon>Metazoa</taxon>
        <taxon>Chordata</taxon>
        <taxon>Craniata</taxon>
        <taxon>Vertebrata</taxon>
        <taxon>Euteleostomi</taxon>
        <taxon>Mammalia</taxon>
        <taxon>Eutheria</taxon>
        <taxon>Laurasiatheria</taxon>
        <taxon>Eulipotyphla</taxon>
        <taxon>Talpidae</taxon>
        <taxon>Galemys</taxon>
    </lineage>
</organism>
<name>A0A8J6DQ27_GALPY</name>
<protein>
    <submittedName>
        <fullName evidence="2">Protein unc-79</fullName>
    </submittedName>
</protein>
<feature type="region of interest" description="Disordered" evidence="1">
    <location>
        <begin position="1669"/>
        <end position="1743"/>
    </location>
</feature>
<sequence length="3042" mass="337969">ASKIRYLQEYHNRVLHNIYPVPSGTDIANTLKYFSQTLLSVLRDAPSERGLQSRDAHLSDYPSLDYQGLYVTLVTLLDLVPLLQHGQHEATFCSSSAAWLSTENGSVVWRNWVQHDLLYVIAYGPSQVKAPAVQMLFHYWPNLKPPGAISEYRGLQYTEPLWPVRPHPGSGEQLSWSARSSDDSFTQEQEVMGETSRAGPQQSNFSEKYSSAMLCFTAWNPIHCQHIECHNAINKPAVKMCIDPSLSVALGDKPPPLYLCEECSQRIAGDHSEWLIDVLLPQAEISAICQKKNCSSHVRRAVVTCFSAGCCGRHGNRPVRYCKRCHSNHHSSEVGAAAETHLYQTSPPPINTRECGAEELVCAVEAVISLLKEAEFHAEQREYELNRRRQLGLSSSHHSLDNADFDNKDDDKHDQRLLSQFGIWFLVSLCTPSENTPTESLARLVAMVFQWFHSTAYMMDDEVGSLVEKLKPQFVTKWLKTVCDVRFDVMVMCLLPKPMEFARVGGYWDKSCSTVTQLKEGLNRILCLIPYNVINQSVWECIMPEWLEAIRTEVPDNQLKEFREVLSKMFDIELCPLPFSMEEMFGFISCRFTGYPSSVQEQALLWLHVLSELDIMVPLQLLISMFSDGVNSVKELANQRKSRVSELTGNLAARRVSVASDPGRRVQHNMLSPFHSPFQSPFRSPMRSPFRSPFKNFGHPGGRTIDFDCEDDEMNLNCFILMFDLLLKQMELQDDGITMGLEHSLSKDIISIINNVFQAPWGGSHTCQKEEKAIECNLCQSSILCYQLACELLERLAPKEESRLVEPTDSLEDSLLSSRPEFIIGPEGEEEENPAAKHGENPGNRTEPMEHTAIKNDTERKFCYQQLPVTLRLIYTIFQEMAKFEEPDILFNMLNCLKILCLHGECLYIARKDHPQFLAYIQDHMLIASLWRVVKSEFSQLSSLAVPLLLHALSLPHGADIFWTIINGNFNSKDWKMRFEAVEKVAVICRFLDIHSVTKNHLLKYSLAHAFCCFLTAVEDVNPAVATRAGLLLDTIKRPALQGLCLCLDFQFDTVVKDRPTILSKLLLLHFLKQDIPALSWEFFVNRFETLSLEAQLHLDCNKEFPFPTTITAVRTNVANLSDAALWKIKRARFARNRQKSVRSLRDSVKGPAESKRALSLPETLTSKIRQQSPENDNTIKDLLPEDAGIDHQTVHQLITVLMKFMAKDESSAESDISSAKAFNTVKRHLYVLLGYDQQEGCFMIAPQKMRLSTCFNAFIAGIAQVMDYNINLGKHLLPLVVQVLKYCSCPQLRHYFQQPPRCSLWSLKPHIRQMWLKALLVILYKYPYRDCDISKVLLHLIHITVNTLNAQYHSCKPHATAGPLYSDNSNISRYSEKEKGEIELAEYRETSALQDSILHCVREESIQKKKLRSLKQKSLDIGNADSLLFTLDEHRRKSCIDRCDLDKPPAPAAHAPQRPHDQGRPRQNSAARPDSAGAPVTEGFQEARRPVIPEVRLNCMETFEVKVDSPTKPAPKEDLDLIDLSSDSTSGPEKRSVLSSDSDSLVFEPLPPLRIVESDEEETMDQGNDAASGKHAASSPSVPSPPSVLSLSTTPLVQVSVEDCSKDFSSKDSGNTQSAGNMDSSLLALEDPTDSEELSRSEELPELPCGSPLTLKQKRDLLQKSFALPEVSLDDNPESSMEEEKLGGLVTSSGAKTILLKVPEDAENPTESEKPDTSAESDTEQDSERKVEEEGTEESEFKIQIVPRQRKQRKIAVSAIQREYLDISFNILDKLGEQKDPDPSTKGLSTLEMPRESSSAPTLEAGVPETSSHSSISTQYRQMKRGSLGALTMSQLMKRQLEHQSSAPHNISNWDTGATKSSLLSAPSIVSMFVPAPEEFTDEQPTVMTDKCHDCGAILEEYDEETLGLAIVVLSTFIHLSPDLAAPLLLDIMQSVGSMMVPGNAAGVAKQFLRCIFHQLAPNGIFPQLFQSTIKDGTFLRTLATSLMDFNELSSIAALSQLLEGLNNKKNLPAGGAMIRCLENIATFMEALPMDSPSSLWTTISNQFQTFFAKLPCVLPLKCSLDSSLRIMICLLKIPSTNATRSLLEPFSKLLSFVIQNAVFTLAYLVEVCGLCYRAFTKERDKFYLSRSVVLELLQALKLKSPLPDTNLLLLVQFICADAGTKLAESTILTKQMIASVPGCGTAAMECVRQYINEVLDFMADMHTLTKLKVRRGPLPVSKVDARCRPVPEVTLPLSGGVWVDARLVTCNVLGASAKVTEHCLVLQSHMKTCSQPLHEDTFGGHLKVGLAQIAAMEISRGNHRDNKAVIRYLPWLYHPPSAMQQGEPREERCGGLFVWEFGAGLSLPFCTVSLLSGEREAWSWGMWKPGEEDWRAGNGSLLNSFPSRPKEFIECVSHIRLLSWLLLGSLTHNAVCPNASSPCLPIPLDAGSHVADHLIVILIGFPEQSKSFQDMQAHSELPAGSPSMQLPPGCAALGRAPVCVCSVPPDPRCRDQSSPRCRWTSVLHMCSLFHAFIFAQLWTVYCEQSAVATSVQSQNEFSFTAILTALEFWSRMVEMVCLHVISLMEALQECNSTIFVKVGKSFNFYRLFLAVKQCGFLLNVLSEEENEMDLILIFRIGAEDLDSYNNPSPNDIFALDTALGSGHPGSQCPQPLPSPVPHESQQELAQAGDLASSLTFTSLRKQAKRVSPQTDTPSQQAPPSPCQELSGLPRTIEAAFPGALPPLSMSFLTLAAATAAFLEPQLGLTDQCSGRRATAGVEAGLSSWTLMAWLPEAAGTPPGREHLRSARLLSPEGSRPLQGWALSTAEHFWFPATALKGRLLTSKCHQLSRVWPQKDVFLITGNCTVGAQALAPHGRGAACPAPLTVAAAAVQTQSSNNEASVFLHTADTYVVANDSVKYQVGGMLVRKGGPLSTQTSGQRAAVSLPRARVTVGAAVLCPLPEPKQPRRVLPAWLEHEEERSTTKLVALSSQHLPAGLQLRLQAIQNSVNHHSLRTLPGSAQSSASLAALRKWLQCAQFKMAQVEIQSSEAASQFYPL</sequence>
<evidence type="ECO:0000313" key="3">
    <source>
        <dbReference type="Proteomes" id="UP000700334"/>
    </source>
</evidence>
<feature type="compositionally biased region" description="Basic and acidic residues" evidence="1">
    <location>
        <begin position="1509"/>
        <end position="1520"/>
    </location>
</feature>
<reference evidence="2" key="1">
    <citation type="journal article" date="2021" name="Evol. Appl.">
        <title>The genome of the Pyrenean desman and the effects of bottlenecks and inbreeding on the genomic landscape of an endangered species.</title>
        <authorList>
            <person name="Escoda L."/>
            <person name="Castresana J."/>
        </authorList>
    </citation>
    <scope>NUCLEOTIDE SEQUENCE</scope>
    <source>
        <strain evidence="2">IBE-C5619</strain>
    </source>
</reference>
<comment type="caution">
    <text evidence="2">The sequence shown here is derived from an EMBL/GenBank/DDBJ whole genome shotgun (WGS) entry which is preliminary data.</text>
</comment>
<feature type="compositionally biased region" description="Low complexity" evidence="1">
    <location>
        <begin position="1588"/>
        <end position="1602"/>
    </location>
</feature>
<dbReference type="EMBL" id="JAGFMF010011747">
    <property type="protein sequence ID" value="KAG8514298.1"/>
    <property type="molecule type" value="Genomic_DNA"/>
</dbReference>
<feature type="region of interest" description="Disordered" evidence="1">
    <location>
        <begin position="1776"/>
        <end position="1821"/>
    </location>
</feature>
<dbReference type="Proteomes" id="UP000700334">
    <property type="component" value="Unassembled WGS sequence"/>
</dbReference>
<gene>
    <name evidence="2" type="ORF">J0S82_003174</name>
</gene>
<dbReference type="Pfam" id="PF14776">
    <property type="entry name" value="UNC-79"/>
    <property type="match status" value="1"/>
</dbReference>
<feature type="compositionally biased region" description="Polar residues" evidence="1">
    <location>
        <begin position="1810"/>
        <end position="1821"/>
    </location>
</feature>
<proteinExistence type="predicted"/>
<accession>A0A8J6DQ27</accession>
<feature type="compositionally biased region" description="Acidic residues" evidence="1">
    <location>
        <begin position="1673"/>
        <end position="1682"/>
    </location>
</feature>
<feature type="region of interest" description="Disordered" evidence="1">
    <location>
        <begin position="826"/>
        <end position="848"/>
    </location>
</feature>
<dbReference type="OrthoDB" id="6270916at2759"/>
<feature type="region of interest" description="Disordered" evidence="1">
    <location>
        <begin position="1443"/>
        <end position="1488"/>
    </location>
</feature>
<keyword evidence="3" id="KW-1185">Reference proteome</keyword>
<evidence type="ECO:0000313" key="2">
    <source>
        <dbReference type="EMBL" id="KAG8514298.1"/>
    </source>
</evidence>
<dbReference type="PANTHER" id="PTHR21696">
    <property type="entry name" value="PROTEIN UNC-79 HOMOLOG"/>
    <property type="match status" value="1"/>
</dbReference>
<feature type="non-terminal residue" evidence="2">
    <location>
        <position position="1"/>
    </location>
</feature>
<feature type="compositionally biased region" description="Low complexity" evidence="1">
    <location>
        <begin position="1538"/>
        <end position="1547"/>
    </location>
</feature>